<dbReference type="STRING" id="1464122.SAMN05421737_11042"/>
<organism evidence="1 2">
    <name type="scientific">Shouchella lonarensis</name>
    <dbReference type="NCBI Taxonomy" id="1464122"/>
    <lineage>
        <taxon>Bacteria</taxon>
        <taxon>Bacillati</taxon>
        <taxon>Bacillota</taxon>
        <taxon>Bacilli</taxon>
        <taxon>Bacillales</taxon>
        <taxon>Bacillaceae</taxon>
        <taxon>Shouchella</taxon>
    </lineage>
</organism>
<dbReference type="RefSeq" id="WP_090776340.1">
    <property type="nucleotide sequence ID" value="NZ_FMYM01000010.1"/>
</dbReference>
<dbReference type="Proteomes" id="UP000242662">
    <property type="component" value="Unassembled WGS sequence"/>
</dbReference>
<protein>
    <submittedName>
        <fullName evidence="1">Uncharacterized protein</fullName>
    </submittedName>
</protein>
<name>A0A1G6MJ12_9BACI</name>
<reference evidence="2" key="1">
    <citation type="submission" date="2016-09" db="EMBL/GenBank/DDBJ databases">
        <authorList>
            <person name="Varghese N."/>
            <person name="Submissions S."/>
        </authorList>
    </citation>
    <scope>NUCLEOTIDE SEQUENCE [LARGE SCALE GENOMIC DNA]</scope>
    <source>
        <strain evidence="2">25nlg</strain>
    </source>
</reference>
<evidence type="ECO:0000313" key="1">
    <source>
        <dbReference type="EMBL" id="SDC55522.1"/>
    </source>
</evidence>
<dbReference type="AlphaFoldDB" id="A0A1G6MJ12"/>
<accession>A0A1G6MJ12</accession>
<evidence type="ECO:0000313" key="2">
    <source>
        <dbReference type="Proteomes" id="UP000242662"/>
    </source>
</evidence>
<keyword evidence="2" id="KW-1185">Reference proteome</keyword>
<proteinExistence type="predicted"/>
<sequence length="342" mass="39353">MKIEMGESLVYSWLRHVKECQVVQMNWKSSSTWKLQDEDNLKQLMEMASEHFQNEYCYSLYKNKNKNKNNSFAQFLKQAEMDAVGICITENGMEVHTVDVAFHKDGLHYDGGRQETIIKVIKKLIRSAMCMISYFRATTGEVIFASPKIHNAVMKDLEPCMIDLNNLFLENGYGLTARVIANDEFNELMLKPVLIASNNISDTSELFVRSYQLVSMFGDERSTWQRDTKPTDASVVSNDTLSEFKVGKIAQIFLREALESGKADDEEVSLMLTKDYSKSTFGINFPLLVPVEEECDLSRYYTKKPLVIRNKKYWLCSQWFESPANNDRPSLLAWLDKRGAVI</sequence>
<dbReference type="EMBL" id="FMYM01000010">
    <property type="protein sequence ID" value="SDC55522.1"/>
    <property type="molecule type" value="Genomic_DNA"/>
</dbReference>
<gene>
    <name evidence="1" type="ORF">SAMN05421737_11042</name>
</gene>